<sequence length="169" mass="18063">MSFIRPEARAALMQWREVLIGGAVAVLGFWWASGFGLLQWLGFALIAVGVVLILTGIQRGRFRSGRGGPGVVQVDEGEVTYYGPLNGGSVAMADLMRLELDGGSRPAVWVLTQAGVQPLQIPVNAEGADGLFDAFATLPGLKTEAMLAKLKARPNHSVVIWQKPGMLLH</sequence>
<proteinExistence type="predicted"/>
<keyword evidence="1" id="KW-1133">Transmembrane helix</keyword>
<feature type="transmembrane region" description="Helical" evidence="1">
    <location>
        <begin position="37"/>
        <end position="57"/>
    </location>
</feature>
<evidence type="ECO:0000313" key="3">
    <source>
        <dbReference type="Proteomes" id="UP000240418"/>
    </source>
</evidence>
<keyword evidence="1" id="KW-0472">Membrane</keyword>
<protein>
    <submittedName>
        <fullName evidence="2">Uncharacterized protein</fullName>
    </submittedName>
</protein>
<dbReference type="RefSeq" id="WP_106608906.1">
    <property type="nucleotide sequence ID" value="NZ_PYGJ01000008.1"/>
</dbReference>
<reference evidence="2 3" key="1">
    <citation type="submission" date="2018-03" db="EMBL/GenBank/DDBJ databases">
        <title>Genomic Encyclopedia of Archaeal and Bacterial Type Strains, Phase II (KMG-II): from individual species to whole genera.</title>
        <authorList>
            <person name="Goeker M."/>
        </authorList>
    </citation>
    <scope>NUCLEOTIDE SEQUENCE [LARGE SCALE GENOMIC DNA]</scope>
    <source>
        <strain evidence="2 3">DSM 100673</strain>
    </source>
</reference>
<name>A0A2P8FB30_9RHOB</name>
<keyword evidence="1" id="KW-0812">Transmembrane</keyword>
<gene>
    <name evidence="2" type="ORF">CLV88_10892</name>
</gene>
<accession>A0A2P8FB30</accession>
<dbReference type="Proteomes" id="UP000240418">
    <property type="component" value="Unassembled WGS sequence"/>
</dbReference>
<evidence type="ECO:0000313" key="2">
    <source>
        <dbReference type="EMBL" id="PSL18914.1"/>
    </source>
</evidence>
<evidence type="ECO:0000256" key="1">
    <source>
        <dbReference type="SAM" id="Phobius"/>
    </source>
</evidence>
<comment type="caution">
    <text evidence="2">The sequence shown here is derived from an EMBL/GenBank/DDBJ whole genome shotgun (WGS) entry which is preliminary data.</text>
</comment>
<feature type="transmembrane region" description="Helical" evidence="1">
    <location>
        <begin position="12"/>
        <end position="31"/>
    </location>
</feature>
<organism evidence="2 3">
    <name type="scientific">Shimia abyssi</name>
    <dbReference type="NCBI Taxonomy" id="1662395"/>
    <lineage>
        <taxon>Bacteria</taxon>
        <taxon>Pseudomonadati</taxon>
        <taxon>Pseudomonadota</taxon>
        <taxon>Alphaproteobacteria</taxon>
        <taxon>Rhodobacterales</taxon>
        <taxon>Roseobacteraceae</taxon>
    </lineage>
</organism>
<keyword evidence="3" id="KW-1185">Reference proteome</keyword>
<dbReference type="OrthoDB" id="7851333at2"/>
<dbReference type="EMBL" id="PYGJ01000008">
    <property type="protein sequence ID" value="PSL18914.1"/>
    <property type="molecule type" value="Genomic_DNA"/>
</dbReference>
<dbReference type="AlphaFoldDB" id="A0A2P8FB30"/>